<dbReference type="PANTHER" id="PTHR48075">
    <property type="entry name" value="3-HYDROXYACYL-COA DEHYDROGENASE FAMILY PROTEIN"/>
    <property type="match status" value="1"/>
</dbReference>
<dbReference type="Gene3D" id="1.10.1040.10">
    <property type="entry name" value="N-(1-d-carboxylethyl)-l-norvaline Dehydrogenase, domain 2"/>
    <property type="match status" value="2"/>
</dbReference>
<evidence type="ECO:0000313" key="7">
    <source>
        <dbReference type="Proteomes" id="UP000282674"/>
    </source>
</evidence>
<dbReference type="InterPro" id="IPR013328">
    <property type="entry name" value="6PGD_dom2"/>
</dbReference>
<dbReference type="AlphaFoldDB" id="A0A3M2MCW7"/>
<evidence type="ECO:0000256" key="2">
    <source>
        <dbReference type="ARBA" id="ARBA00009463"/>
    </source>
</evidence>
<dbReference type="GO" id="GO:0003857">
    <property type="term" value="F:(3S)-3-hydroxyacyl-CoA dehydrogenase (NAD+) activity"/>
    <property type="evidence" value="ECO:0007669"/>
    <property type="project" value="UniProtKB-EC"/>
</dbReference>
<proteinExistence type="inferred from homology"/>
<dbReference type="Proteomes" id="UP000282674">
    <property type="component" value="Unassembled WGS sequence"/>
</dbReference>
<feature type="domain" description="3-hydroxyacyl-CoA dehydrogenase NAD binding" evidence="5">
    <location>
        <begin position="10"/>
        <end position="189"/>
    </location>
</feature>
<keyword evidence="7" id="KW-1185">Reference proteome</keyword>
<feature type="domain" description="3-hydroxyacyl-CoA dehydrogenase C-terminal" evidence="4">
    <location>
        <begin position="417"/>
        <end position="498"/>
    </location>
</feature>
<comment type="similarity">
    <text evidence="2">Belongs to the 3-hydroxyacyl-CoA dehydrogenase family.</text>
</comment>
<accession>A0A3M2MCW7</accession>
<comment type="pathway">
    <text evidence="1">Lipid metabolism; butanoate metabolism.</text>
</comment>
<comment type="caution">
    <text evidence="6">The sequence shown here is derived from an EMBL/GenBank/DDBJ whole genome shotgun (WGS) entry which is preliminary data.</text>
</comment>
<dbReference type="InterPro" id="IPR006176">
    <property type="entry name" value="3-OHacyl-CoA_DH_NAD-bd"/>
</dbReference>
<dbReference type="GO" id="GO:0006631">
    <property type="term" value="P:fatty acid metabolic process"/>
    <property type="evidence" value="ECO:0007669"/>
    <property type="project" value="InterPro"/>
</dbReference>
<dbReference type="OrthoDB" id="9771883at2"/>
<dbReference type="InterPro" id="IPR036291">
    <property type="entry name" value="NAD(P)-bd_dom_sf"/>
</dbReference>
<sequence>MEHWAERATTVRVVGTGIMGRGIAQVAAAAGLTVQLADARPEAVDAAVAQVGAMFDKLVAKGRMAADDATAAKARLVPLDDPLAPAERLDLVIEAVREDLPAKQRLFQGLEKACPETTVLATNTSSLSVTRIAAGLSDPSRLAGLHFFNPVPLMRLAEVIPGARTADWIPDALTGLVRRLGHTPVRAPDTPGFLVNHAGRGLSTEALQIVAEGTARPVDVDRIARDVLGLKMGPFELMDLTGLDVSHPVLETIWEGFHYDERLRPSHLTRARYDAGLFGRKTGAGWYEYVDGVKREPAEAPAPAGAGDSLPPFWITGPAPDADRLAGVLAKAGVPVERGPMPSEAAIVLDTDGVIFPHENSLDPRRTVAVDPVGGFERRLVLTVHPGLDPAVGEAALAGLAATGLPVTVVTDAPVPVSERLLASIVNVSCEIAQRGLASPGDIDTAVRLGLGYPLGPLEWGNHRGPERVLSALGAMFAGTGDPRYRPSRWLSHRVALGMPLTEHGTTPGYFFGDGASLGSGG</sequence>
<dbReference type="RefSeq" id="WP_122192585.1">
    <property type="nucleotide sequence ID" value="NZ_JBHSKC010000002.1"/>
</dbReference>
<dbReference type="EMBL" id="RFFG01000003">
    <property type="protein sequence ID" value="RMI47351.1"/>
    <property type="molecule type" value="Genomic_DNA"/>
</dbReference>
<gene>
    <name evidence="6" type="ORF">EBO15_02185</name>
</gene>
<evidence type="ECO:0000259" key="4">
    <source>
        <dbReference type="Pfam" id="PF00725"/>
    </source>
</evidence>
<reference evidence="6 7" key="1">
    <citation type="submission" date="2018-10" db="EMBL/GenBank/DDBJ databases">
        <title>Isolation from soil.</title>
        <authorList>
            <person name="Hu J."/>
        </authorList>
    </citation>
    <scope>NUCLEOTIDE SEQUENCE [LARGE SCALE GENOMIC DNA]</scope>
    <source>
        <strain evidence="6 7">NEAU-Ht49</strain>
    </source>
</reference>
<dbReference type="Pfam" id="PF02737">
    <property type="entry name" value="3HCDH_N"/>
    <property type="match status" value="1"/>
</dbReference>
<evidence type="ECO:0000313" key="6">
    <source>
        <dbReference type="EMBL" id="RMI47351.1"/>
    </source>
</evidence>
<evidence type="ECO:0000256" key="3">
    <source>
        <dbReference type="ARBA" id="ARBA00023002"/>
    </source>
</evidence>
<evidence type="ECO:0000256" key="1">
    <source>
        <dbReference type="ARBA" id="ARBA00005086"/>
    </source>
</evidence>
<dbReference type="SUPFAM" id="SSF51735">
    <property type="entry name" value="NAD(P)-binding Rossmann-fold domains"/>
    <property type="match status" value="1"/>
</dbReference>
<dbReference type="FunFam" id="3.40.50.720:FF:000009">
    <property type="entry name" value="Fatty oxidation complex, alpha subunit"/>
    <property type="match status" value="1"/>
</dbReference>
<dbReference type="InterPro" id="IPR008927">
    <property type="entry name" value="6-PGluconate_DH-like_C_sf"/>
</dbReference>
<evidence type="ECO:0000259" key="5">
    <source>
        <dbReference type="Pfam" id="PF02737"/>
    </source>
</evidence>
<feature type="domain" description="3-hydroxyacyl-CoA dehydrogenase C-terminal" evidence="4">
    <location>
        <begin position="192"/>
        <end position="289"/>
    </location>
</feature>
<dbReference type="Pfam" id="PF00725">
    <property type="entry name" value="3HCDH"/>
    <property type="match status" value="2"/>
</dbReference>
<protein>
    <submittedName>
        <fullName evidence="6">3-hydroxyacyl-CoA dehydrogenase</fullName>
        <ecNumber evidence="6">1.1.1.35</ecNumber>
    </submittedName>
</protein>
<dbReference type="NCBIfam" id="NF006124">
    <property type="entry name" value="PRK08268.1"/>
    <property type="match status" value="1"/>
</dbReference>
<dbReference type="EC" id="1.1.1.35" evidence="6"/>
<dbReference type="PANTHER" id="PTHR48075:SF5">
    <property type="entry name" value="3-HYDROXYBUTYRYL-COA DEHYDROGENASE"/>
    <property type="match status" value="1"/>
</dbReference>
<dbReference type="SUPFAM" id="SSF48179">
    <property type="entry name" value="6-phosphogluconate dehydrogenase C-terminal domain-like"/>
    <property type="match status" value="2"/>
</dbReference>
<organism evidence="6 7">
    <name type="scientific">Actinomadura harenae</name>
    <dbReference type="NCBI Taxonomy" id="2483351"/>
    <lineage>
        <taxon>Bacteria</taxon>
        <taxon>Bacillati</taxon>
        <taxon>Actinomycetota</taxon>
        <taxon>Actinomycetes</taxon>
        <taxon>Streptosporangiales</taxon>
        <taxon>Thermomonosporaceae</taxon>
        <taxon>Actinomadura</taxon>
    </lineage>
</organism>
<dbReference type="InterPro" id="IPR006108">
    <property type="entry name" value="3HC_DH_C"/>
</dbReference>
<dbReference type="Gene3D" id="3.40.50.720">
    <property type="entry name" value="NAD(P)-binding Rossmann-like Domain"/>
    <property type="match status" value="1"/>
</dbReference>
<dbReference type="GO" id="GO:0070403">
    <property type="term" value="F:NAD+ binding"/>
    <property type="evidence" value="ECO:0007669"/>
    <property type="project" value="InterPro"/>
</dbReference>
<keyword evidence="3 6" id="KW-0560">Oxidoreductase</keyword>
<name>A0A3M2MCW7_9ACTN</name>